<dbReference type="SUPFAM" id="SSF56300">
    <property type="entry name" value="Metallo-dependent phosphatases"/>
    <property type="match status" value="1"/>
</dbReference>
<dbReference type="InterPro" id="IPR024654">
    <property type="entry name" value="Calcineurin-like_PHP_lpxH"/>
</dbReference>
<feature type="domain" description="Calcineurin-like phosphoesterase" evidence="2">
    <location>
        <begin position="1"/>
        <end position="203"/>
    </location>
</feature>
<proteinExistence type="inferred from homology"/>
<evidence type="ECO:0000313" key="3">
    <source>
        <dbReference type="EMBL" id="HAE0521317.1"/>
    </source>
</evidence>
<dbReference type="Pfam" id="PF12850">
    <property type="entry name" value="Metallophos_2"/>
    <property type="match status" value="1"/>
</dbReference>
<evidence type="ECO:0000256" key="1">
    <source>
        <dbReference type="ARBA" id="ARBA00008950"/>
    </source>
</evidence>
<comment type="similarity">
    <text evidence="1">Belongs to the metallophosphoesterase superfamily. YfcE family.</text>
</comment>
<sequence>MKVMIFTDIHGNASALRAVLSYLDQSSDIDAVYCLGDLVGIGPEHNEVINLLRQRPDIQTISGNHDECVLALIHGDVYPASYQHAKEHHQWIADSLTQENQSYLERLPRVLNVTHQEQTMYLTHYAYADQTKKIGEEPLKPAVDGTKENLPVLFSGNEARIIGFGHHHPAQQVETDQTLYINPGAIGCQETALAPVAILTLEKGQVRSEILTIPYDDRPFLNVLNTTEMPERELMRRLFFGNRS</sequence>
<name>A0A724X133_SALEP</name>
<dbReference type="PANTHER" id="PTHR42850">
    <property type="entry name" value="METALLOPHOSPHOESTERASE"/>
    <property type="match status" value="1"/>
</dbReference>
<dbReference type="CDD" id="cd00838">
    <property type="entry name" value="MPP_superfamily"/>
    <property type="match status" value="1"/>
</dbReference>
<accession>A0A724X133</accession>
<reference evidence="3" key="1">
    <citation type="journal article" date="2018" name="Genome Biol.">
        <title>SKESA: strategic k-mer extension for scrupulous assemblies.</title>
        <authorList>
            <person name="Souvorov A."/>
            <person name="Agarwala R."/>
            <person name="Lipman D.J."/>
        </authorList>
    </citation>
    <scope>NUCLEOTIDE SEQUENCE</scope>
    <source>
        <strain evidence="3">P125109</strain>
    </source>
</reference>
<dbReference type="Gene3D" id="3.60.21.10">
    <property type="match status" value="1"/>
</dbReference>
<dbReference type="InterPro" id="IPR011152">
    <property type="entry name" value="Pesterase_MJ0912"/>
</dbReference>
<dbReference type="GO" id="GO:0005737">
    <property type="term" value="C:cytoplasm"/>
    <property type="evidence" value="ECO:0007669"/>
    <property type="project" value="TreeGrafter"/>
</dbReference>
<dbReference type="AlphaFoldDB" id="A0A724X133"/>
<gene>
    <name evidence="3" type="ORF">G2720_26335</name>
</gene>
<organism evidence="3">
    <name type="scientific">Salmonella enteritidis PT4 (strain P125109)</name>
    <dbReference type="NCBI Taxonomy" id="550537"/>
    <lineage>
        <taxon>Bacteria</taxon>
        <taxon>Pseudomonadati</taxon>
        <taxon>Pseudomonadota</taxon>
        <taxon>Gammaproteobacteria</taxon>
        <taxon>Enterobacterales</taxon>
        <taxon>Enterobacteriaceae</taxon>
        <taxon>Salmonella</taxon>
    </lineage>
</organism>
<dbReference type="InterPro" id="IPR050126">
    <property type="entry name" value="Ap4A_hydrolase"/>
</dbReference>
<dbReference type="PANTHER" id="PTHR42850:SF2">
    <property type="entry name" value="BLL5683 PROTEIN"/>
    <property type="match status" value="1"/>
</dbReference>
<evidence type="ECO:0000259" key="2">
    <source>
        <dbReference type="Pfam" id="PF12850"/>
    </source>
</evidence>
<reference evidence="3" key="2">
    <citation type="submission" date="2019-01" db="EMBL/GenBank/DDBJ databases">
        <authorList>
            <consortium name="NCBI Pathogen Detection Project"/>
        </authorList>
    </citation>
    <scope>NUCLEOTIDE SEQUENCE</scope>
    <source>
        <strain evidence="3">P125109</strain>
    </source>
</reference>
<dbReference type="PIRSF" id="PIRSF000883">
    <property type="entry name" value="Pesterase_MJ0912"/>
    <property type="match status" value="1"/>
</dbReference>
<dbReference type="InterPro" id="IPR029052">
    <property type="entry name" value="Metallo-depent_PP-like"/>
</dbReference>
<comment type="caution">
    <text evidence="3">The sequence shown here is derived from an EMBL/GenBank/DDBJ whole genome shotgun (WGS) entry which is preliminary data.</text>
</comment>
<protein>
    <submittedName>
        <fullName evidence="3">Metallophosphoesterase</fullName>
    </submittedName>
</protein>
<dbReference type="GO" id="GO:0016791">
    <property type="term" value="F:phosphatase activity"/>
    <property type="evidence" value="ECO:0007669"/>
    <property type="project" value="TreeGrafter"/>
</dbReference>
<dbReference type="EMBL" id="DAAQRD010000148">
    <property type="protein sequence ID" value="HAE0521317.1"/>
    <property type="molecule type" value="Genomic_DNA"/>
</dbReference>